<name>A0A0B4HL90_METGA</name>
<dbReference type="OrthoDB" id="5549748at2759"/>
<evidence type="ECO:0000256" key="1">
    <source>
        <dbReference type="SAM" id="MobiDB-lite"/>
    </source>
</evidence>
<dbReference type="Gene3D" id="1.20.1270.60">
    <property type="entry name" value="Arfaptin homology (AH) domain/BAR domain"/>
    <property type="match status" value="1"/>
</dbReference>
<keyword evidence="4" id="KW-1185">Reference proteome</keyword>
<feature type="domain" description="BAR" evidence="2">
    <location>
        <begin position="16"/>
        <end position="304"/>
    </location>
</feature>
<dbReference type="SMART" id="SM00721">
    <property type="entry name" value="BAR"/>
    <property type="match status" value="1"/>
</dbReference>
<dbReference type="Pfam" id="PF10455">
    <property type="entry name" value="BAR_2"/>
    <property type="match status" value="1"/>
</dbReference>
<reference evidence="3 4" key="1">
    <citation type="journal article" date="2014" name="Proc. Natl. Acad. Sci. U.S.A.">
        <title>Trajectory and genomic determinants of fungal-pathogen speciation and host adaptation.</title>
        <authorList>
            <person name="Hu X."/>
            <person name="Xiao G."/>
            <person name="Zheng P."/>
            <person name="Shang Y."/>
            <person name="Su Y."/>
            <person name="Zhang X."/>
            <person name="Liu X."/>
            <person name="Zhan S."/>
            <person name="St Leger R.J."/>
            <person name="Wang C."/>
        </authorList>
    </citation>
    <scope>NUCLEOTIDE SEQUENCE [LARGE SCALE GENOMIC DNA]</scope>
    <source>
        <strain evidence="3 4">ARSEF 977</strain>
    </source>
</reference>
<dbReference type="InterPro" id="IPR018859">
    <property type="entry name" value="BAR_dom-cont"/>
</dbReference>
<protein>
    <submittedName>
        <fullName evidence="3">BAR domain protein</fullName>
    </submittedName>
</protein>
<organism evidence="3 4">
    <name type="scientific">Metarhizium guizhouense (strain ARSEF 977)</name>
    <dbReference type="NCBI Taxonomy" id="1276136"/>
    <lineage>
        <taxon>Eukaryota</taxon>
        <taxon>Fungi</taxon>
        <taxon>Dikarya</taxon>
        <taxon>Ascomycota</taxon>
        <taxon>Pezizomycotina</taxon>
        <taxon>Sordariomycetes</taxon>
        <taxon>Hypocreomycetidae</taxon>
        <taxon>Hypocreales</taxon>
        <taxon>Clavicipitaceae</taxon>
        <taxon>Metarhizium</taxon>
    </lineage>
</organism>
<accession>A0A0B4HL90</accession>
<proteinExistence type="predicted"/>
<dbReference type="GO" id="GO:0005737">
    <property type="term" value="C:cytoplasm"/>
    <property type="evidence" value="ECO:0007669"/>
    <property type="project" value="InterPro"/>
</dbReference>
<dbReference type="CDD" id="cd07600">
    <property type="entry name" value="BAR_Gvp36"/>
    <property type="match status" value="1"/>
</dbReference>
<evidence type="ECO:0000259" key="2">
    <source>
        <dbReference type="SMART" id="SM00721"/>
    </source>
</evidence>
<feature type="region of interest" description="Disordered" evidence="1">
    <location>
        <begin position="220"/>
        <end position="245"/>
    </location>
</feature>
<dbReference type="EMBL" id="AZNH01000005">
    <property type="protein sequence ID" value="KID90726.1"/>
    <property type="molecule type" value="Genomic_DNA"/>
</dbReference>
<comment type="caution">
    <text evidence="3">The sequence shown here is derived from an EMBL/GenBank/DDBJ whole genome shotgun (WGS) entry which is preliminary data.</text>
</comment>
<sequence length="321" mass="35435">MDFKSFGKNLSDFGAQITPFASRTFQFTKEQFGQAEDKTQLPPDYIDLEKKVDALKQAHQKMLAVTSQYSNEAYDYPPNIKETFQDLGRTVSEKVSLLSSATTTAEAQAALVAPPSAKPQPKTFSHAVARASLASSQLLHQNHTGAGEDQLATALEKYAITMERVGEARLAQDSQIQSSFLAGWNTTLNTNLSFATRARKNVERSRLSLDAVKAHAKGTTFKLGHGGSRPEQHEEQELSPEAQEEIEKAEDEFVTQTEEAVGVMKNVLNSPEPLRNLSELIAAQIEYHKKAYEVLSELAPVVDGLQTEQEASYRKSREEGS</sequence>
<dbReference type="InterPro" id="IPR027267">
    <property type="entry name" value="AH/BAR_dom_sf"/>
</dbReference>
<dbReference type="InterPro" id="IPR004148">
    <property type="entry name" value="BAR_dom"/>
</dbReference>
<dbReference type="Proteomes" id="UP000031192">
    <property type="component" value="Unassembled WGS sequence"/>
</dbReference>
<evidence type="ECO:0000313" key="4">
    <source>
        <dbReference type="Proteomes" id="UP000031192"/>
    </source>
</evidence>
<gene>
    <name evidence="3" type="ORF">MGU_02603</name>
</gene>
<evidence type="ECO:0000313" key="3">
    <source>
        <dbReference type="EMBL" id="KID90726.1"/>
    </source>
</evidence>
<dbReference type="AlphaFoldDB" id="A0A0B4HL90"/>
<dbReference type="HOGENOM" id="CLU_059017_0_0_1"/>
<dbReference type="SUPFAM" id="SSF103657">
    <property type="entry name" value="BAR/IMD domain-like"/>
    <property type="match status" value="1"/>
</dbReference>